<sequence length="503" mass="54001">MPIRITCPSCSATLSVKDEYAERAVKCPKCSGVIPASQPPAPAPAAPPTPAKAAPVAPPPPERAPFEALDEPAPARASGKPVRSKRADGDDDRPAKRERRDDEDDGRPVKRRRHDGDEPDRAGRGKRAEGGSNAALIVGIVCATLLTCCGSVGFGVYWFMVKTKEAVVETLDKAKEALENSNFLVSQRSYGELKVGTTTRAQAEATLSKGKTATADDLRKAFGADQKKIDAWTPKANQSRVVYWRNGDDYILAAFHPNAEDQGRVQAKEWRPKNGAPTSAGELDDAKFLQQYPPIGPTTEVRAEDLAKQTDDDAPAARDKYQNKTFILSGKLLRISARGNTLEVVLEGAAKGQLKEITCALRAGQAPFSYGRGQRIKVSGKCTGFGLDEFADGTLSGAAAPDPSVQVSAATLIADYANPGTADPKYKNKDLTISGARIERVENGRIVITTVGKNDDRKITVAFDTDLKSQFPYLRAGATIKIKGKCTGLTDADIDVEDAWFTQ</sequence>
<evidence type="ECO:0000256" key="1">
    <source>
        <dbReference type="SAM" id="MobiDB-lite"/>
    </source>
</evidence>
<feature type="compositionally biased region" description="Basic and acidic residues" evidence="1">
    <location>
        <begin position="114"/>
        <end position="128"/>
    </location>
</feature>
<dbReference type="RefSeq" id="WP_171472339.1">
    <property type="nucleotide sequence ID" value="NZ_CP053452.2"/>
</dbReference>
<evidence type="ECO:0000313" key="4">
    <source>
        <dbReference type="Proteomes" id="UP000503447"/>
    </source>
</evidence>
<dbReference type="NCBIfam" id="TIGR02098">
    <property type="entry name" value="MJ0042_CXXC"/>
    <property type="match status" value="1"/>
</dbReference>
<keyword evidence="2" id="KW-0472">Membrane</keyword>
<accession>A0A6M5YRW5</accession>
<evidence type="ECO:0000256" key="2">
    <source>
        <dbReference type="SAM" id="Phobius"/>
    </source>
</evidence>
<gene>
    <name evidence="3" type="ORF">FTUN_4387</name>
</gene>
<keyword evidence="2" id="KW-0812">Transmembrane</keyword>
<feature type="compositionally biased region" description="Pro residues" evidence="1">
    <location>
        <begin position="37"/>
        <end position="63"/>
    </location>
</feature>
<reference evidence="4" key="1">
    <citation type="submission" date="2020-05" db="EMBL/GenBank/DDBJ databases">
        <title>Frigoriglobus tundricola gen. nov., sp. nov., a psychrotolerant cellulolytic planctomycete of the family Gemmataceae with two divergent copies of 16S rRNA gene.</title>
        <authorList>
            <person name="Kulichevskaya I.S."/>
            <person name="Ivanova A.A."/>
            <person name="Naumoff D.G."/>
            <person name="Beletsky A.V."/>
            <person name="Rijpstra W.I.C."/>
            <person name="Sinninghe Damste J.S."/>
            <person name="Mardanov A.V."/>
            <person name="Ravin N.V."/>
            <person name="Dedysh S.N."/>
        </authorList>
    </citation>
    <scope>NUCLEOTIDE SEQUENCE [LARGE SCALE GENOMIC DNA]</scope>
    <source>
        <strain evidence="4">PL17</strain>
    </source>
</reference>
<dbReference type="EMBL" id="CP053452">
    <property type="protein sequence ID" value="QJW96827.1"/>
    <property type="molecule type" value="Genomic_DNA"/>
</dbReference>
<feature type="transmembrane region" description="Helical" evidence="2">
    <location>
        <begin position="134"/>
        <end position="160"/>
    </location>
</feature>
<dbReference type="AlphaFoldDB" id="A0A6M5YRW5"/>
<organism evidence="3 4">
    <name type="scientific">Frigoriglobus tundricola</name>
    <dbReference type="NCBI Taxonomy" id="2774151"/>
    <lineage>
        <taxon>Bacteria</taxon>
        <taxon>Pseudomonadati</taxon>
        <taxon>Planctomycetota</taxon>
        <taxon>Planctomycetia</taxon>
        <taxon>Gemmatales</taxon>
        <taxon>Gemmataceae</taxon>
        <taxon>Frigoriglobus</taxon>
    </lineage>
</organism>
<dbReference type="Pfam" id="PF12869">
    <property type="entry name" value="tRNA_anti-like"/>
    <property type="match status" value="2"/>
</dbReference>
<name>A0A6M5YRW5_9BACT</name>
<feature type="compositionally biased region" description="Basic and acidic residues" evidence="1">
    <location>
        <begin position="85"/>
        <end position="100"/>
    </location>
</feature>
<protein>
    <submittedName>
        <fullName evidence="3">Uncharacterized protein</fullName>
    </submittedName>
</protein>
<feature type="region of interest" description="Disordered" evidence="1">
    <location>
        <begin position="30"/>
        <end position="128"/>
    </location>
</feature>
<dbReference type="InterPro" id="IPR024422">
    <property type="entry name" value="Protein_unknown_function_OB"/>
</dbReference>
<dbReference type="InterPro" id="IPR011723">
    <property type="entry name" value="Znf/thioredoxin_put"/>
</dbReference>
<dbReference type="KEGG" id="ftj:FTUN_4387"/>
<dbReference type="Proteomes" id="UP000503447">
    <property type="component" value="Chromosome"/>
</dbReference>
<keyword evidence="4" id="KW-1185">Reference proteome</keyword>
<evidence type="ECO:0000313" key="3">
    <source>
        <dbReference type="EMBL" id="QJW96827.1"/>
    </source>
</evidence>
<keyword evidence="2" id="KW-1133">Transmembrane helix</keyword>
<proteinExistence type="predicted"/>